<dbReference type="PANTHER" id="PTHR47683:SF2">
    <property type="entry name" value="RNA-BINDING S4 DOMAIN-CONTAINING PROTEIN"/>
    <property type="match status" value="1"/>
</dbReference>
<protein>
    <recommendedName>
        <fullName evidence="4">Pseudouridine synthase</fullName>
        <ecNumber evidence="4">5.4.99.-</ecNumber>
    </recommendedName>
</protein>
<evidence type="ECO:0000259" key="5">
    <source>
        <dbReference type="SMART" id="SM00363"/>
    </source>
</evidence>
<dbReference type="GO" id="GO:0120159">
    <property type="term" value="F:rRNA pseudouridine synthase activity"/>
    <property type="evidence" value="ECO:0007669"/>
    <property type="project" value="UniProtKB-ARBA"/>
</dbReference>
<dbReference type="Gene3D" id="3.10.290.10">
    <property type="entry name" value="RNA-binding S4 domain"/>
    <property type="match status" value="1"/>
</dbReference>
<dbReference type="InterPro" id="IPR036986">
    <property type="entry name" value="S4_RNA-bd_sf"/>
</dbReference>
<dbReference type="InterPro" id="IPR020094">
    <property type="entry name" value="TruA/RsuA/RluB/E/F_N"/>
</dbReference>
<dbReference type="InterPro" id="IPR002942">
    <property type="entry name" value="S4_RNA-bd"/>
</dbReference>
<dbReference type="EC" id="5.4.99.-" evidence="4"/>
<evidence type="ECO:0000256" key="3">
    <source>
        <dbReference type="PROSITE-ProRule" id="PRU00182"/>
    </source>
</evidence>
<evidence type="ECO:0000313" key="6">
    <source>
        <dbReference type="EMBL" id="VEU75984.1"/>
    </source>
</evidence>
<feature type="domain" description="RNA-binding S4" evidence="5">
    <location>
        <begin position="6"/>
        <end position="72"/>
    </location>
</feature>
<dbReference type="OrthoDB" id="9807213at2"/>
<dbReference type="Pfam" id="PF01479">
    <property type="entry name" value="S4"/>
    <property type="match status" value="1"/>
</dbReference>
<keyword evidence="3" id="KW-0694">RNA-binding</keyword>
<dbReference type="Gene3D" id="3.30.70.580">
    <property type="entry name" value="Pseudouridine synthase I, catalytic domain, N-terminal subdomain"/>
    <property type="match status" value="1"/>
</dbReference>
<evidence type="ECO:0000256" key="2">
    <source>
        <dbReference type="ARBA" id="ARBA00023235"/>
    </source>
</evidence>
<dbReference type="InterPro" id="IPR020103">
    <property type="entry name" value="PsdUridine_synth_cat_dom_sf"/>
</dbReference>
<gene>
    <name evidence="6" type="primary">MCYN0163</name>
    <name evidence="6" type="ORF">NCTC10179_00141</name>
</gene>
<dbReference type="InterPro" id="IPR000748">
    <property type="entry name" value="PsdUridine_synth_RsuA/RluB/E/F"/>
</dbReference>
<keyword evidence="7" id="KW-1185">Reference proteome</keyword>
<dbReference type="InterPro" id="IPR050343">
    <property type="entry name" value="RsuA_PseudoU_synthase"/>
</dbReference>
<dbReference type="InterPro" id="IPR042092">
    <property type="entry name" value="PsdUridine_s_RsuA/RluB/E/F_cat"/>
</dbReference>
<dbReference type="InterPro" id="IPR006145">
    <property type="entry name" value="PsdUridine_synth_RsuA/RluA"/>
</dbReference>
<dbReference type="PROSITE" id="PS50889">
    <property type="entry name" value="S4"/>
    <property type="match status" value="1"/>
</dbReference>
<comment type="similarity">
    <text evidence="1 4">Belongs to the pseudouridine synthase RsuA family.</text>
</comment>
<dbReference type="InterPro" id="IPR018496">
    <property type="entry name" value="PsdUridine_synth_RsuA/RluB_CS"/>
</dbReference>
<proteinExistence type="inferred from homology"/>
<dbReference type="GO" id="GO:0000455">
    <property type="term" value="P:enzyme-directed rRNA pseudouridine synthesis"/>
    <property type="evidence" value="ECO:0007669"/>
    <property type="project" value="UniProtKB-ARBA"/>
</dbReference>
<organism evidence="6 7">
    <name type="scientific">Mycoplasmopsis columboralis</name>
    <dbReference type="NCBI Taxonomy" id="171282"/>
    <lineage>
        <taxon>Bacteria</taxon>
        <taxon>Bacillati</taxon>
        <taxon>Mycoplasmatota</taxon>
        <taxon>Mycoplasmoidales</taxon>
        <taxon>Metamycoplasmataceae</taxon>
        <taxon>Mycoplasmopsis</taxon>
    </lineage>
</organism>
<dbReference type="CDD" id="cd00165">
    <property type="entry name" value="S4"/>
    <property type="match status" value="1"/>
</dbReference>
<dbReference type="NCBIfam" id="TIGR00093">
    <property type="entry name" value="pseudouridine synthase"/>
    <property type="match status" value="1"/>
</dbReference>
<dbReference type="EMBL" id="LR215039">
    <property type="protein sequence ID" value="VEU75984.1"/>
    <property type="molecule type" value="Genomic_DNA"/>
</dbReference>
<name>A0A449B5V0_9BACT</name>
<dbReference type="Proteomes" id="UP000289497">
    <property type="component" value="Chromosome"/>
</dbReference>
<evidence type="ECO:0000256" key="1">
    <source>
        <dbReference type="ARBA" id="ARBA00008348"/>
    </source>
</evidence>
<dbReference type="SUPFAM" id="SSF55174">
    <property type="entry name" value="Alpha-L RNA-binding motif"/>
    <property type="match status" value="1"/>
</dbReference>
<dbReference type="GO" id="GO:0003723">
    <property type="term" value="F:RNA binding"/>
    <property type="evidence" value="ECO:0007669"/>
    <property type="project" value="UniProtKB-KW"/>
</dbReference>
<dbReference type="PANTHER" id="PTHR47683">
    <property type="entry name" value="PSEUDOURIDINE SYNTHASE FAMILY PROTEIN-RELATED"/>
    <property type="match status" value="1"/>
</dbReference>
<dbReference type="CDD" id="cd02870">
    <property type="entry name" value="PseudoU_synth_RsuA_like"/>
    <property type="match status" value="1"/>
</dbReference>
<dbReference type="PROSITE" id="PS01149">
    <property type="entry name" value="PSI_RSU"/>
    <property type="match status" value="1"/>
</dbReference>
<evidence type="ECO:0000256" key="4">
    <source>
        <dbReference type="RuleBase" id="RU003887"/>
    </source>
</evidence>
<dbReference type="RefSeq" id="WP_036434526.1">
    <property type="nucleotide sequence ID" value="NZ_LR215039.1"/>
</dbReference>
<dbReference type="SUPFAM" id="SSF55120">
    <property type="entry name" value="Pseudouridine synthase"/>
    <property type="match status" value="1"/>
</dbReference>
<dbReference type="Gene3D" id="3.30.70.1560">
    <property type="entry name" value="Alpha-L RNA-binding motif"/>
    <property type="match status" value="1"/>
</dbReference>
<dbReference type="SMART" id="SM00363">
    <property type="entry name" value="S4"/>
    <property type="match status" value="1"/>
</dbReference>
<dbReference type="AlphaFoldDB" id="A0A449B5V0"/>
<evidence type="ECO:0000313" key="7">
    <source>
        <dbReference type="Proteomes" id="UP000289497"/>
    </source>
</evidence>
<dbReference type="KEGG" id="mcou:NCTC10179_00141"/>
<dbReference type="FunFam" id="3.10.290.10:FF:000003">
    <property type="entry name" value="Pseudouridine synthase"/>
    <property type="match status" value="1"/>
</dbReference>
<sequence length="243" mass="27839">MAAVQERLQKLLSQAGVASRREAEAIIKAGKVTVNGKVAQLGDKASFKDKILVNNKPIEPEEHVYFVLNKPEKTVCTLKDNFGRKIVTDLIDTPHKIFPVGRLDYDTTGVLILTNDGELANKLMHPSYEIVRVYRARLDQPLTKNELKRLNQPLMINNVESKQQVIQAGPKSYFVVLHVGTYHHVKKIFETVNRLVINLKRVEYAGITVEKIPVGEYRRLNFKEIKMLKNLVKWKEQQNEKNT</sequence>
<reference evidence="6 7" key="1">
    <citation type="submission" date="2019-01" db="EMBL/GenBank/DDBJ databases">
        <authorList>
            <consortium name="Pathogen Informatics"/>
        </authorList>
    </citation>
    <scope>NUCLEOTIDE SEQUENCE [LARGE SCALE GENOMIC DNA]</scope>
    <source>
        <strain evidence="6 7">NCTC10179</strain>
    </source>
</reference>
<keyword evidence="2 4" id="KW-0413">Isomerase</keyword>
<dbReference type="Pfam" id="PF00849">
    <property type="entry name" value="PseudoU_synth_2"/>
    <property type="match status" value="1"/>
</dbReference>
<accession>A0A449B5V0</accession>